<reference evidence="2 3" key="1">
    <citation type="submission" date="2019-03" db="EMBL/GenBank/DDBJ databases">
        <title>Genomic Encyclopedia of Type Strains, Phase IV (KMG-IV): sequencing the most valuable type-strain genomes for metagenomic binning, comparative biology and taxonomic classification.</title>
        <authorList>
            <person name="Goeker M."/>
        </authorList>
    </citation>
    <scope>NUCLEOTIDE SEQUENCE [LARGE SCALE GENOMIC DNA]</scope>
    <source>
        <strain evidence="2 3">DSM 45765</strain>
    </source>
</reference>
<name>A0A4R2QW71_9PSEU</name>
<gene>
    <name evidence="2" type="ORF">EV191_103407</name>
</gene>
<feature type="region of interest" description="Disordered" evidence="1">
    <location>
        <begin position="151"/>
        <end position="177"/>
    </location>
</feature>
<dbReference type="Proteomes" id="UP000294911">
    <property type="component" value="Unassembled WGS sequence"/>
</dbReference>
<accession>A0A4R2QW71</accession>
<keyword evidence="3" id="KW-1185">Reference proteome</keyword>
<organism evidence="2 3">
    <name type="scientific">Tamaricihabitans halophyticus</name>
    <dbReference type="NCBI Taxonomy" id="1262583"/>
    <lineage>
        <taxon>Bacteria</taxon>
        <taxon>Bacillati</taxon>
        <taxon>Actinomycetota</taxon>
        <taxon>Actinomycetes</taxon>
        <taxon>Pseudonocardiales</taxon>
        <taxon>Pseudonocardiaceae</taxon>
        <taxon>Tamaricihabitans</taxon>
    </lineage>
</organism>
<dbReference type="InterPro" id="IPR021373">
    <property type="entry name" value="DUF2993"/>
</dbReference>
<sequence length="275" mass="29517">MTTTVTKPRPRRGKKKLIISLVVLLGLLVAADFVAATAAEHKVSQTAREQFDLSDDPSVTVHGFPFLYQALTGEYGEISVSAAGVPVADMLRELEINANLRNVEAPLSDLLSGNTNSIVIGEAEGQVKIKASDVGRAVGVPDLEITPVSERRVRIPEDEDDQDDAEARENEAEDTTAGLRLDGTLGLAGQETEISVFAILTLQEQQVDVQPRRVEISNDEIDTVIPGPVQEQIFNQFSVNLDPGEMPFAVTPTALTAEDGALVVKGTASDVRFGE</sequence>
<dbReference type="Pfam" id="PF11209">
    <property type="entry name" value="LmeA"/>
    <property type="match status" value="1"/>
</dbReference>
<evidence type="ECO:0000313" key="3">
    <source>
        <dbReference type="Proteomes" id="UP000294911"/>
    </source>
</evidence>
<dbReference type="OrthoDB" id="3215846at2"/>
<evidence type="ECO:0000256" key="1">
    <source>
        <dbReference type="SAM" id="MobiDB-lite"/>
    </source>
</evidence>
<dbReference type="EMBL" id="SLXQ01000003">
    <property type="protein sequence ID" value="TCP54362.1"/>
    <property type="molecule type" value="Genomic_DNA"/>
</dbReference>
<comment type="caution">
    <text evidence="2">The sequence shown here is derived from an EMBL/GenBank/DDBJ whole genome shotgun (WGS) entry which is preliminary data.</text>
</comment>
<protein>
    <submittedName>
        <fullName evidence="2">DUF2993 family protein</fullName>
    </submittedName>
</protein>
<proteinExistence type="predicted"/>
<evidence type="ECO:0000313" key="2">
    <source>
        <dbReference type="EMBL" id="TCP54362.1"/>
    </source>
</evidence>
<dbReference type="AlphaFoldDB" id="A0A4R2QW71"/>